<organism evidence="4 5">
    <name type="scientific">Pseudodesulfovibrio nedwellii</name>
    <dbReference type="NCBI Taxonomy" id="2973072"/>
    <lineage>
        <taxon>Bacteria</taxon>
        <taxon>Pseudomonadati</taxon>
        <taxon>Thermodesulfobacteriota</taxon>
        <taxon>Desulfovibrionia</taxon>
        <taxon>Desulfovibrionales</taxon>
        <taxon>Desulfovibrionaceae</taxon>
    </lineage>
</organism>
<sequence length="274" mass="30569">MKTGPEIHRNLLTLLVVVALLLGFAGASFAADANALDDQVQLAQFSAGDISDEDDFDDIDGDYAEHKLVADPLYYWNRVWFEINDALYHGFFRPTAKGYAWLVPAKPRSWVNNFFTNLLFPVRFLNNILTGKFDAAYMETSKFIANTSFGLLGLGDVTSGTPRNWEPERPTADGFGQTLGKAGIGHGVYLVWPFIGPSSIRESVGWVADAYCDPLTYGRFTFIEFAAIRVYNNLNTLSLELKGNEYEVLTEGAVDKYAAVRDAYIRFRAKKVAE</sequence>
<dbReference type="EMBL" id="AP026709">
    <property type="protein sequence ID" value="BDQ37653.1"/>
    <property type="molecule type" value="Genomic_DNA"/>
</dbReference>
<name>A0ABM8B1F4_9BACT</name>
<evidence type="ECO:0000256" key="3">
    <source>
        <dbReference type="SAM" id="SignalP"/>
    </source>
</evidence>
<feature type="chain" id="PRO_5046293955" evidence="3">
    <location>
        <begin position="31"/>
        <end position="274"/>
    </location>
</feature>
<accession>A0ABM8B1F4</accession>
<protein>
    <submittedName>
        <fullName evidence="4">ABC transporter</fullName>
    </submittedName>
</protein>
<evidence type="ECO:0000313" key="4">
    <source>
        <dbReference type="EMBL" id="BDQ37653.1"/>
    </source>
</evidence>
<dbReference type="Proteomes" id="UP001317742">
    <property type="component" value="Chromosome"/>
</dbReference>
<evidence type="ECO:0000256" key="1">
    <source>
        <dbReference type="ARBA" id="ARBA00010634"/>
    </source>
</evidence>
<dbReference type="Pfam" id="PF04333">
    <property type="entry name" value="MlaA"/>
    <property type="match status" value="1"/>
</dbReference>
<evidence type="ECO:0000256" key="2">
    <source>
        <dbReference type="ARBA" id="ARBA00022729"/>
    </source>
</evidence>
<dbReference type="PANTHER" id="PTHR30035">
    <property type="entry name" value="LIPOPROTEIN VACJ-RELATED"/>
    <property type="match status" value="1"/>
</dbReference>
<dbReference type="RefSeq" id="WP_281760171.1">
    <property type="nucleotide sequence ID" value="NZ_AP026709.1"/>
</dbReference>
<keyword evidence="2 3" id="KW-0732">Signal</keyword>
<proteinExistence type="inferred from homology"/>
<reference evidence="4 5" key="1">
    <citation type="submission" date="2022-08" db="EMBL/GenBank/DDBJ databases">
        <title>Genome Sequence of the sulphate-reducing bacterium, Pseudodesulfovibrio sp. SYK.</title>
        <authorList>
            <person name="Kondo R."/>
            <person name="Kataoka T."/>
        </authorList>
    </citation>
    <scope>NUCLEOTIDE SEQUENCE [LARGE SCALE GENOMIC DNA]</scope>
    <source>
        <strain evidence="4 5">SYK</strain>
    </source>
</reference>
<comment type="similarity">
    <text evidence="1">Belongs to the MlaA family.</text>
</comment>
<keyword evidence="5" id="KW-1185">Reference proteome</keyword>
<gene>
    <name evidence="4" type="ORF">SYK_20130</name>
</gene>
<dbReference type="InterPro" id="IPR007428">
    <property type="entry name" value="MlaA"/>
</dbReference>
<feature type="signal peptide" evidence="3">
    <location>
        <begin position="1"/>
        <end position="30"/>
    </location>
</feature>
<dbReference type="PANTHER" id="PTHR30035:SF3">
    <property type="entry name" value="INTERMEMBRANE PHOSPHOLIPID TRANSPORT SYSTEM LIPOPROTEIN MLAA"/>
    <property type="match status" value="1"/>
</dbReference>
<evidence type="ECO:0000313" key="5">
    <source>
        <dbReference type="Proteomes" id="UP001317742"/>
    </source>
</evidence>
<dbReference type="PRINTS" id="PR01805">
    <property type="entry name" value="VACJLIPOPROT"/>
</dbReference>